<reference evidence="4" key="1">
    <citation type="submission" date="2021-02" db="EMBL/GenBank/DDBJ databases">
        <authorList>
            <person name="Nowell W R."/>
        </authorList>
    </citation>
    <scope>NUCLEOTIDE SEQUENCE</scope>
</reference>
<protein>
    <recommendedName>
        <fullName evidence="2">TTF-type domain-containing protein</fullName>
    </recommendedName>
</protein>
<dbReference type="SMART" id="SM00597">
    <property type="entry name" value="ZnF_TTF"/>
    <property type="match status" value="1"/>
</dbReference>
<dbReference type="SUPFAM" id="SSF53098">
    <property type="entry name" value="Ribonuclease H-like"/>
    <property type="match status" value="1"/>
</dbReference>
<dbReference type="InterPro" id="IPR012337">
    <property type="entry name" value="RNaseH-like_sf"/>
</dbReference>
<dbReference type="Proteomes" id="UP000663832">
    <property type="component" value="Unassembled WGS sequence"/>
</dbReference>
<comment type="caution">
    <text evidence="4">The sequence shown here is derived from an EMBL/GenBank/DDBJ whole genome shotgun (WGS) entry which is preliminary data.</text>
</comment>
<name>A0A814MN76_9BILA</name>
<dbReference type="Proteomes" id="UP000663877">
    <property type="component" value="Unassembled WGS sequence"/>
</dbReference>
<evidence type="ECO:0000256" key="1">
    <source>
        <dbReference type="SAM" id="MobiDB-lite"/>
    </source>
</evidence>
<gene>
    <name evidence="3" type="ORF">BJG266_LOCUS18528</name>
    <name evidence="4" type="ORF">QVE165_LOCUS19263</name>
</gene>
<evidence type="ECO:0000313" key="5">
    <source>
        <dbReference type="Proteomes" id="UP000663832"/>
    </source>
</evidence>
<dbReference type="AlphaFoldDB" id="A0A814MN76"/>
<dbReference type="EMBL" id="CAJNOM010000117">
    <property type="protein sequence ID" value="CAF1081747.1"/>
    <property type="molecule type" value="Genomic_DNA"/>
</dbReference>
<dbReference type="InterPro" id="IPR006580">
    <property type="entry name" value="Znf_TTF"/>
</dbReference>
<dbReference type="EMBL" id="CAJNOI010000095">
    <property type="protein sequence ID" value="CAF1049490.1"/>
    <property type="molecule type" value="Genomic_DNA"/>
</dbReference>
<organism evidence="4 5">
    <name type="scientific">Adineta steineri</name>
    <dbReference type="NCBI Taxonomy" id="433720"/>
    <lineage>
        <taxon>Eukaryota</taxon>
        <taxon>Metazoa</taxon>
        <taxon>Spiralia</taxon>
        <taxon>Gnathifera</taxon>
        <taxon>Rotifera</taxon>
        <taxon>Eurotatoria</taxon>
        <taxon>Bdelloidea</taxon>
        <taxon>Adinetida</taxon>
        <taxon>Adinetidae</taxon>
        <taxon>Adineta</taxon>
    </lineage>
</organism>
<dbReference type="OrthoDB" id="10066664at2759"/>
<dbReference type="InterPro" id="IPR025398">
    <property type="entry name" value="DUF4371"/>
</dbReference>
<feature type="domain" description="TTF-type" evidence="2">
    <location>
        <begin position="286"/>
        <end position="394"/>
    </location>
</feature>
<dbReference type="PANTHER" id="PTHR45749:SF21">
    <property type="entry name" value="DUF4371 DOMAIN-CONTAINING PROTEIN"/>
    <property type="match status" value="1"/>
</dbReference>
<feature type="region of interest" description="Disordered" evidence="1">
    <location>
        <begin position="35"/>
        <end position="58"/>
    </location>
</feature>
<evidence type="ECO:0000313" key="4">
    <source>
        <dbReference type="EMBL" id="CAF1081747.1"/>
    </source>
</evidence>
<keyword evidence="5" id="KW-1185">Reference proteome</keyword>
<dbReference type="Pfam" id="PF14291">
    <property type="entry name" value="DUF4371"/>
    <property type="match status" value="1"/>
</dbReference>
<feature type="compositionally biased region" description="Low complexity" evidence="1">
    <location>
        <begin position="40"/>
        <end position="57"/>
    </location>
</feature>
<evidence type="ECO:0000313" key="3">
    <source>
        <dbReference type="EMBL" id="CAF1049490.1"/>
    </source>
</evidence>
<accession>A0A814MN76</accession>
<evidence type="ECO:0000259" key="2">
    <source>
        <dbReference type="SMART" id="SM00597"/>
    </source>
</evidence>
<sequence>MSKCTNNKRSIPHERSVENIHKYFKPLNDLSNQIIPTQLPSSSSKPPSSSESSSSSEIQQIYANDAPTNNTSEFSQSIANTSLLVDKISHLSMNNEKIALCNSFKHISIAGADSIISDEPVMVLQSNVDIQSFDTSVPDRSNGISLVVHGTSENNELNQRDILSTHLLQIEFYLKSCQNLIKESTRPDIPHKAFVEKTQAFVIELKKILDPLDATCREQIENINVEFSNIDFISTKSTDKISRDPAYSSANGKFTEEELRYLVHKGPMQPVLKDYPKNVILAAQNATCKFASKWFNEYPMLEYSQTTDKVYCFACRLFYKGPGSEKVDLAWIKTGVQSWSKMKGRGKDRKGKLDQHFTSSSHLASMYRLSVFKNKYANVECLMDANNRLANQKEESILKINTKIIETFFDCTLFLAKQGLAFRRDPQEHGNFIQLIHLLRRYDPLLNSWFTEEKFKSHHISYTSARSQDKFIEHIGNYVIGSIVQQVQNAPFYSVMIDSTPDCSHREIYSLVIRYVDNDLNVHERVICLKELPSKTGQSICDFILHILHNYHISTDCLIGQCYDNAPNMSGCRRGVQNCMKIALKRDIIHIPCGGHTANLAVKHACECSTEYIRFFDLIEEISVFFTSSINRYHTLRTQINSSTSALTVKNLSITRWSANYESINAICRSIPEITNTFKIIINNIDDKIINNTDDKLTLDDKKTKQQECDDQVLSNGVDIDSEFSRYHHQRLRSIKNDSNYKTGVRLNRVEYYKKLMIEILDYIVISLTDYHKVVEEKLQHFSTILPGRINHLTLANANKITEIVPSISSAEILFSELQLLKNDIDGVTELPEFINKFKLIANGYPNAKRVYQFILALPITVATNERSFSKLKLIKSRLRSNLMPDKAEWLIIASTERDLLENIDLSKFAQEWSRLKNRRGSIFHCILLKKCRTPYGKVVAMWPERVKYGPPILKWSGHPWLNPSIAQFLWQAVQTTTVDEDRILKYLFHGIRYLNIAEQLIRTKCIYDFRQASYILFEMKDISVKNNRNIDFVVDYIRTCPTICQINEYNSIDIQTFIDTQFKGLDIIRVKIKSLALNNDVPENDLDKMLFWDNKSNYFEFYHKVLTKSLWQLHKLKNFCRNRHLHLASFGKISGNEGYYFVILRLFNVGREKALIENDYLLKCLTANYFPPLDIENLNNQK</sequence>
<dbReference type="Pfam" id="PF05699">
    <property type="entry name" value="Dimer_Tnp_hAT"/>
    <property type="match status" value="1"/>
</dbReference>
<dbReference type="PANTHER" id="PTHR45749">
    <property type="match status" value="1"/>
</dbReference>
<proteinExistence type="predicted"/>
<dbReference type="InterPro" id="IPR008906">
    <property type="entry name" value="HATC_C_dom"/>
</dbReference>
<dbReference type="GO" id="GO:0046983">
    <property type="term" value="F:protein dimerization activity"/>
    <property type="evidence" value="ECO:0007669"/>
    <property type="project" value="InterPro"/>
</dbReference>